<feature type="compositionally biased region" description="Low complexity" evidence="1">
    <location>
        <begin position="180"/>
        <end position="240"/>
    </location>
</feature>
<name>V5EW65_KALBG</name>
<evidence type="ECO:0000256" key="1">
    <source>
        <dbReference type="SAM" id="MobiDB-lite"/>
    </source>
</evidence>
<dbReference type="OMA" id="YTNDSHE"/>
<feature type="region of interest" description="Disordered" evidence="1">
    <location>
        <begin position="1"/>
        <end position="293"/>
    </location>
</feature>
<dbReference type="AlphaFoldDB" id="V5EW65"/>
<dbReference type="EMBL" id="KI545862">
    <property type="protein sequence ID" value="EST07543.1"/>
    <property type="molecule type" value="Genomic_DNA"/>
</dbReference>
<feature type="compositionally biased region" description="Acidic residues" evidence="1">
    <location>
        <begin position="109"/>
        <end position="122"/>
    </location>
</feature>
<dbReference type="HOGENOM" id="CLU_826738_0_0_1"/>
<feature type="compositionally biased region" description="Polar residues" evidence="1">
    <location>
        <begin position="1"/>
        <end position="11"/>
    </location>
</feature>
<evidence type="ECO:0000313" key="2">
    <source>
        <dbReference type="EMBL" id="EST07543.1"/>
    </source>
</evidence>
<gene>
    <name evidence="2" type="ORF">PSEUBRA_SCAF2g02652</name>
</gene>
<dbReference type="Proteomes" id="UP000019377">
    <property type="component" value="Unassembled WGS sequence"/>
</dbReference>
<protein>
    <submittedName>
        <fullName evidence="2">Uncharacterized protein</fullName>
    </submittedName>
</protein>
<feature type="compositionally biased region" description="Acidic residues" evidence="1">
    <location>
        <begin position="150"/>
        <end position="161"/>
    </location>
</feature>
<organism evidence="2 3">
    <name type="scientific">Kalmanozyma brasiliensis (strain GHG001)</name>
    <name type="common">Yeast</name>
    <name type="synonym">Pseudozyma brasiliensis</name>
    <dbReference type="NCBI Taxonomy" id="1365824"/>
    <lineage>
        <taxon>Eukaryota</taxon>
        <taxon>Fungi</taxon>
        <taxon>Dikarya</taxon>
        <taxon>Basidiomycota</taxon>
        <taxon>Ustilaginomycotina</taxon>
        <taxon>Ustilaginomycetes</taxon>
        <taxon>Ustilaginales</taxon>
        <taxon>Ustilaginaceae</taxon>
        <taxon>Kalmanozyma</taxon>
    </lineage>
</organism>
<dbReference type="OrthoDB" id="2556851at2759"/>
<sequence length="336" mass="35662">MPGPSSSSNAKGATRGEGDADLTDEDVGFKARDRKKAKVTKAITVEDDDDDAAASDHDDGIMTPPQLTSPRRSSRKGAPSPKKQQLEETTKSKKGKGKGKGQPSKTFDLEGDIEDNEAEEVEAPTGRSSRKDAASRKPTRAGKAASPVAEESEAEKEEEAEEVKAEAEKGAVKEQLTELSPSSEPSASSSKPADTPATPSASSSVSAPARATPTTVAIKRIDPSTPSSRLSSPSTSGPSSFYGKSLTKILTSSAARRPGLTRKTNIPSLLNHRGAPKPPAPKLAVSKRRMQDDDYEYDAEYEALIAKKEKGSDDESDEEEKEDGGAEEVEVEEQYD</sequence>
<proteinExistence type="predicted"/>
<evidence type="ECO:0000313" key="3">
    <source>
        <dbReference type="Proteomes" id="UP000019377"/>
    </source>
</evidence>
<reference evidence="3" key="1">
    <citation type="journal article" date="2013" name="Genome Announc.">
        <title>Draft genome sequence of Pseudozyma brasiliensis sp. nov. strain GHG001, a high producer of endo-1,4-xylanase isolated from an insect pest of sugarcane.</title>
        <authorList>
            <person name="Oliveira J.V.D.C."/>
            <person name="dos Santos R.A.C."/>
            <person name="Borges T.A."/>
            <person name="Riano-Pachon D.M."/>
            <person name="Goldman G.H."/>
        </authorList>
    </citation>
    <scope>NUCLEOTIDE SEQUENCE [LARGE SCALE GENOMIC DNA]</scope>
    <source>
        <strain evidence="3">GHG001</strain>
    </source>
</reference>
<dbReference type="eggNOG" id="ENOG502R23P">
    <property type="taxonomic scope" value="Eukaryota"/>
</dbReference>
<feature type="region of interest" description="Disordered" evidence="1">
    <location>
        <begin position="305"/>
        <end position="336"/>
    </location>
</feature>
<feature type="compositionally biased region" description="Acidic residues" evidence="1">
    <location>
        <begin position="314"/>
        <end position="336"/>
    </location>
</feature>
<dbReference type="GeneID" id="27419721"/>
<accession>V5EW65</accession>
<keyword evidence="3" id="KW-1185">Reference proteome</keyword>
<feature type="compositionally biased region" description="Basic and acidic residues" evidence="1">
    <location>
        <begin position="162"/>
        <end position="176"/>
    </location>
</feature>